<dbReference type="GO" id="GO:0003700">
    <property type="term" value="F:DNA-binding transcription factor activity"/>
    <property type="evidence" value="ECO:0007669"/>
    <property type="project" value="InterPro"/>
</dbReference>
<evidence type="ECO:0000256" key="1">
    <source>
        <dbReference type="ARBA" id="ARBA00004496"/>
    </source>
</evidence>
<dbReference type="PROSITE" id="PS50995">
    <property type="entry name" value="HTH_MARR_2"/>
    <property type="match status" value="1"/>
</dbReference>
<evidence type="ECO:0000313" key="9">
    <source>
        <dbReference type="EMBL" id="TWH80368.1"/>
    </source>
</evidence>
<dbReference type="SUPFAM" id="SSF46785">
    <property type="entry name" value="Winged helix' DNA-binding domain"/>
    <property type="match status" value="1"/>
</dbReference>
<dbReference type="InterPro" id="IPR036388">
    <property type="entry name" value="WH-like_DNA-bd_sf"/>
</dbReference>
<comment type="caution">
    <text evidence="9">The sequence shown here is derived from an EMBL/GenBank/DDBJ whole genome shotgun (WGS) entry which is preliminary data.</text>
</comment>
<accession>A0A562JB02</accession>
<proteinExistence type="inferred from homology"/>
<dbReference type="PANTHER" id="PTHR42756:SF1">
    <property type="entry name" value="TRANSCRIPTIONAL REPRESSOR OF EMRAB OPERON"/>
    <property type="match status" value="1"/>
</dbReference>
<evidence type="ECO:0000256" key="5">
    <source>
        <dbReference type="ARBA" id="ARBA00046337"/>
    </source>
</evidence>
<dbReference type="SMART" id="SM00347">
    <property type="entry name" value="HTH_MARR"/>
    <property type="match status" value="1"/>
</dbReference>
<keyword evidence="3 9" id="KW-0238">DNA-binding</keyword>
<sequence length="149" mass="17243">MRNELLRKELWDMIRFTNINLETAFKPFIEIHGLTMMQSRILVAVKECEQATVGTVSKIIDVKSGNGSNMCKKLEQEGFVKRIRSLEDERVVKLVLTEKGEKTLEKINEDILNKYGPVLDNKTDEEFEQMIKGIKLLNQLLIDFDKIAQ</sequence>
<dbReference type="EMBL" id="VLKH01000004">
    <property type="protein sequence ID" value="TWH80368.1"/>
    <property type="molecule type" value="Genomic_DNA"/>
</dbReference>
<dbReference type="GO" id="GO:0005737">
    <property type="term" value="C:cytoplasm"/>
    <property type="evidence" value="ECO:0007669"/>
    <property type="project" value="UniProtKB-SubCell"/>
</dbReference>
<evidence type="ECO:0000256" key="6">
    <source>
        <dbReference type="ARBA" id="ARBA00047188"/>
    </source>
</evidence>
<dbReference type="OrthoDB" id="9806864at2"/>
<keyword evidence="10" id="KW-1185">Reference proteome</keyword>
<evidence type="ECO:0000259" key="8">
    <source>
        <dbReference type="PROSITE" id="PS50995"/>
    </source>
</evidence>
<name>A0A562JB02_9FIRM</name>
<evidence type="ECO:0000256" key="2">
    <source>
        <dbReference type="ARBA" id="ARBA00023015"/>
    </source>
</evidence>
<dbReference type="InterPro" id="IPR055166">
    <property type="entry name" value="Transc_reg_Sar_Rot_HTH"/>
</dbReference>
<dbReference type="Pfam" id="PF22381">
    <property type="entry name" value="Staph_reg_Sar_Rot"/>
    <property type="match status" value="1"/>
</dbReference>
<reference evidence="9 10" key="1">
    <citation type="submission" date="2019-07" db="EMBL/GenBank/DDBJ databases">
        <title>Genomic Encyclopedia of Type Strains, Phase I: the one thousand microbial genomes (KMG-I) project.</title>
        <authorList>
            <person name="Kyrpides N."/>
        </authorList>
    </citation>
    <scope>NUCLEOTIDE SEQUENCE [LARGE SCALE GENOMIC DNA]</scope>
    <source>
        <strain evidence="9 10">DSM 13558</strain>
    </source>
</reference>
<dbReference type="Gene3D" id="1.10.10.10">
    <property type="entry name" value="Winged helix-like DNA-binding domain superfamily/Winged helix DNA-binding domain"/>
    <property type="match status" value="1"/>
</dbReference>
<keyword evidence="4" id="KW-0804">Transcription</keyword>
<dbReference type="InterPro" id="IPR036390">
    <property type="entry name" value="WH_DNA-bd_sf"/>
</dbReference>
<dbReference type="AlphaFoldDB" id="A0A562JB02"/>
<evidence type="ECO:0000256" key="7">
    <source>
        <dbReference type="ARBA" id="ARBA00047207"/>
    </source>
</evidence>
<dbReference type="GO" id="GO:0003677">
    <property type="term" value="F:DNA binding"/>
    <property type="evidence" value="ECO:0007669"/>
    <property type="project" value="UniProtKB-KW"/>
</dbReference>
<keyword evidence="2" id="KW-0805">Transcription regulation</keyword>
<comment type="similarity">
    <text evidence="5">Belongs to the SarZ family.</text>
</comment>
<dbReference type="InterPro" id="IPR000835">
    <property type="entry name" value="HTH_MarR-typ"/>
</dbReference>
<dbReference type="Proteomes" id="UP000315343">
    <property type="component" value="Unassembled WGS sequence"/>
</dbReference>
<gene>
    <name evidence="9" type="ORF">LY60_01628</name>
</gene>
<protein>
    <recommendedName>
        <fullName evidence="6">HTH-type transcriptional regulator SarZ</fullName>
    </recommendedName>
    <alternativeName>
        <fullName evidence="7">Staphylococcal accessory regulator Z</fullName>
    </alternativeName>
</protein>
<comment type="subcellular location">
    <subcellularLocation>
        <location evidence="1">Cytoplasm</location>
    </subcellularLocation>
</comment>
<evidence type="ECO:0000313" key="10">
    <source>
        <dbReference type="Proteomes" id="UP000315343"/>
    </source>
</evidence>
<organism evidence="9 10">
    <name type="scientific">Sedimentibacter saalensis</name>
    <dbReference type="NCBI Taxonomy" id="130788"/>
    <lineage>
        <taxon>Bacteria</taxon>
        <taxon>Bacillati</taxon>
        <taxon>Bacillota</taxon>
        <taxon>Tissierellia</taxon>
        <taxon>Sedimentibacter</taxon>
    </lineage>
</organism>
<dbReference type="RefSeq" id="WP_145082189.1">
    <property type="nucleotide sequence ID" value="NZ_DAMBUX010000001.1"/>
</dbReference>
<evidence type="ECO:0000256" key="4">
    <source>
        <dbReference type="ARBA" id="ARBA00023163"/>
    </source>
</evidence>
<feature type="domain" description="HTH marR-type" evidence="8">
    <location>
        <begin position="7"/>
        <end position="139"/>
    </location>
</feature>
<evidence type="ECO:0000256" key="3">
    <source>
        <dbReference type="ARBA" id="ARBA00023125"/>
    </source>
</evidence>
<dbReference type="PANTHER" id="PTHR42756">
    <property type="entry name" value="TRANSCRIPTIONAL REGULATOR, MARR"/>
    <property type="match status" value="1"/>
</dbReference>